<dbReference type="RefSeq" id="WP_119668188.1">
    <property type="nucleotide sequence ID" value="NZ_QXED01000003.1"/>
</dbReference>
<reference evidence="3 4" key="1">
    <citation type="submission" date="2018-08" db="EMBL/GenBank/DDBJ databases">
        <title>Fibrisoma montanum sp. nov., isolated from Danxia mountain soil.</title>
        <authorList>
            <person name="Huang Y."/>
        </authorList>
    </citation>
    <scope>NUCLEOTIDE SEQUENCE [LARGE SCALE GENOMIC DNA]</scope>
    <source>
        <strain evidence="3 4">HYT19</strain>
    </source>
</reference>
<protein>
    <submittedName>
        <fullName evidence="3">DUF2147 domain-containing protein</fullName>
    </submittedName>
</protein>
<dbReference type="PANTHER" id="PTHR36919">
    <property type="entry name" value="BLR1215 PROTEIN"/>
    <property type="match status" value="1"/>
</dbReference>
<comment type="caution">
    <text evidence="3">The sequence shown here is derived from an EMBL/GenBank/DDBJ whole genome shotgun (WGS) entry which is preliminary data.</text>
</comment>
<keyword evidence="4" id="KW-1185">Reference proteome</keyword>
<feature type="signal peptide" evidence="1">
    <location>
        <begin position="1"/>
        <end position="18"/>
    </location>
</feature>
<evidence type="ECO:0000259" key="2">
    <source>
        <dbReference type="Pfam" id="PF09917"/>
    </source>
</evidence>
<name>A0A418MC64_9BACT</name>
<evidence type="ECO:0000256" key="1">
    <source>
        <dbReference type="SAM" id="SignalP"/>
    </source>
</evidence>
<dbReference type="InterPro" id="IPR019223">
    <property type="entry name" value="DUF2147"/>
</dbReference>
<dbReference type="Gene3D" id="2.40.128.520">
    <property type="match status" value="1"/>
</dbReference>
<feature type="domain" description="DUF2147" evidence="2">
    <location>
        <begin position="27"/>
        <end position="136"/>
    </location>
</feature>
<organism evidence="3 4">
    <name type="scientific">Fibrisoma montanum</name>
    <dbReference type="NCBI Taxonomy" id="2305895"/>
    <lineage>
        <taxon>Bacteria</taxon>
        <taxon>Pseudomonadati</taxon>
        <taxon>Bacteroidota</taxon>
        <taxon>Cytophagia</taxon>
        <taxon>Cytophagales</taxon>
        <taxon>Spirosomataceae</taxon>
        <taxon>Fibrisoma</taxon>
    </lineage>
</organism>
<dbReference type="PANTHER" id="PTHR36919:SF2">
    <property type="entry name" value="BLL6627 PROTEIN"/>
    <property type="match status" value="1"/>
</dbReference>
<keyword evidence="1" id="KW-0732">Signal</keyword>
<dbReference type="OrthoDB" id="9814399at2"/>
<evidence type="ECO:0000313" key="4">
    <source>
        <dbReference type="Proteomes" id="UP000283523"/>
    </source>
</evidence>
<evidence type="ECO:0000313" key="3">
    <source>
        <dbReference type="EMBL" id="RIV23972.1"/>
    </source>
</evidence>
<proteinExistence type="predicted"/>
<dbReference type="AlphaFoldDB" id="A0A418MC64"/>
<dbReference type="Proteomes" id="UP000283523">
    <property type="component" value="Unassembled WGS sequence"/>
</dbReference>
<gene>
    <name evidence="3" type="ORF">DYU11_13495</name>
</gene>
<dbReference type="Pfam" id="PF09917">
    <property type="entry name" value="DUF2147"/>
    <property type="match status" value="1"/>
</dbReference>
<feature type="chain" id="PRO_5019468773" evidence="1">
    <location>
        <begin position="19"/>
        <end position="142"/>
    </location>
</feature>
<accession>A0A418MC64</accession>
<dbReference type="EMBL" id="QXED01000003">
    <property type="protein sequence ID" value="RIV23972.1"/>
    <property type="molecule type" value="Genomic_DNA"/>
</dbReference>
<sequence length="142" mass="15782">MRTFTTLLFVLFSATAFAQTKPDAILGEWLSPKKDSRLLIYRQAGKFFGKIVWGTGGSAKDEKNPNPALRNRDVIGLVILNDFRHDGDETWEGGTIYDPREGKTYACKMTLKDASTLSIRGYVGVALFGRSEVWTKAQGTTN</sequence>